<reference evidence="1" key="1">
    <citation type="submission" date="2023-07" db="EMBL/GenBank/DDBJ databases">
        <title>Black Yeasts Isolated from many extreme environments.</title>
        <authorList>
            <person name="Coleine C."/>
            <person name="Stajich J.E."/>
            <person name="Selbmann L."/>
        </authorList>
    </citation>
    <scope>NUCLEOTIDE SEQUENCE</scope>
    <source>
        <strain evidence="1">CCFEE 5714</strain>
    </source>
</reference>
<protein>
    <submittedName>
        <fullName evidence="1">Uncharacterized protein</fullName>
    </submittedName>
</protein>
<gene>
    <name evidence="1" type="ORF">LTR37_017089</name>
</gene>
<name>A0ACC3MKZ4_9PEZI</name>
<evidence type="ECO:0000313" key="2">
    <source>
        <dbReference type="Proteomes" id="UP001281147"/>
    </source>
</evidence>
<accession>A0ACC3MKZ4</accession>
<sequence length="513" mass="55909">MRTRSYRSGRVSKGGPTEATPATATNDPLDDGTPDQDSFETLQAATHVISQGGSMEATAATATNDTLDKGTPDKSFFEKIQATLHAILAFLPGVLNAYPAFLRNTSNAILAFVSGVLNGMLTVMNLIMVLPIFRTRVLAPVVGVTLATCLLCWLAVQPLLAVGKVGSQLCDAPHIQWLSWASSYATKYDVCAAWDARQASQFDPIDHVTTTASAFEQVMDSVDLEKWSAVAIPAYSNASLLAYGVQLVEGWADTIPMKKHADIASDSMEAFLGSLDTFHFSTAYLLTISYRFLDNLAAEARGIRDNYNSRGAVSKTFLNVLDHFAPSTWTPSRAFTRKFTSFQGQLDPLIQQQQQELQQMLKLLEHIATNVDAFRAAMEMELTNSSGMCAKYIQAYSTNGILNAVAEKLGIGQSFQSACIEGDVPDICCRSEPLRKAAEELVGMVVDMIQQVKKAQSNMGRYRNQLIALGSGPLNANMNVKLDFDRVDAAVAGLQETFGIIEKKYWLMMGAKD</sequence>
<dbReference type="Proteomes" id="UP001281147">
    <property type="component" value="Unassembled WGS sequence"/>
</dbReference>
<dbReference type="EMBL" id="JAUTXU010000214">
    <property type="protein sequence ID" value="KAK3698131.1"/>
    <property type="molecule type" value="Genomic_DNA"/>
</dbReference>
<evidence type="ECO:0000313" key="1">
    <source>
        <dbReference type="EMBL" id="KAK3698131.1"/>
    </source>
</evidence>
<keyword evidence="2" id="KW-1185">Reference proteome</keyword>
<organism evidence="1 2">
    <name type="scientific">Vermiconidia calcicola</name>
    <dbReference type="NCBI Taxonomy" id="1690605"/>
    <lineage>
        <taxon>Eukaryota</taxon>
        <taxon>Fungi</taxon>
        <taxon>Dikarya</taxon>
        <taxon>Ascomycota</taxon>
        <taxon>Pezizomycotina</taxon>
        <taxon>Dothideomycetes</taxon>
        <taxon>Dothideomycetidae</taxon>
        <taxon>Mycosphaerellales</taxon>
        <taxon>Extremaceae</taxon>
        <taxon>Vermiconidia</taxon>
    </lineage>
</organism>
<comment type="caution">
    <text evidence="1">The sequence shown here is derived from an EMBL/GenBank/DDBJ whole genome shotgun (WGS) entry which is preliminary data.</text>
</comment>
<proteinExistence type="predicted"/>